<reference evidence="6 7" key="1">
    <citation type="submission" date="2015-08" db="EMBL/GenBank/DDBJ databases">
        <authorList>
            <person name="Babu N.S."/>
            <person name="Beckwith C.J."/>
            <person name="Beseler K.G."/>
            <person name="Brison A."/>
            <person name="Carone J.V."/>
            <person name="Caskin T.P."/>
            <person name="Diamond M."/>
            <person name="Durham M.E."/>
            <person name="Foxe J.M."/>
            <person name="Go M."/>
            <person name="Henderson B.A."/>
            <person name="Jones I.B."/>
            <person name="McGettigan J.A."/>
            <person name="Micheletti S.J."/>
            <person name="Nasrallah M.E."/>
            <person name="Ortiz D."/>
            <person name="Piller C.R."/>
            <person name="Privatt S.R."/>
            <person name="Schneider S.L."/>
            <person name="Sharp S."/>
            <person name="Smith T.C."/>
            <person name="Stanton J.D."/>
            <person name="Ullery H.E."/>
            <person name="Wilson R.J."/>
            <person name="Serrano M.G."/>
            <person name="Buck G."/>
            <person name="Lee V."/>
            <person name="Wang Y."/>
            <person name="Carvalho R."/>
            <person name="Voegtly L."/>
            <person name="Shi R."/>
            <person name="Duckworth R."/>
            <person name="Johnson A."/>
            <person name="Loviza R."/>
            <person name="Walstead R."/>
            <person name="Shah Z."/>
            <person name="Kiflezghi M."/>
            <person name="Wade K."/>
            <person name="Ball S.L."/>
            <person name="Bradley K.W."/>
            <person name="Asai D.J."/>
            <person name="Bowman C.A."/>
            <person name="Russell D.A."/>
            <person name="Pope W.H."/>
            <person name="Jacobs-Sera D."/>
            <person name="Hendrix R.W."/>
            <person name="Hatfull G.F."/>
        </authorList>
    </citation>
    <scope>NUCLEOTIDE SEQUENCE [LARGE SCALE GENOMIC DNA]</scope>
    <source>
        <strain evidence="6 7">DSM 27648</strain>
    </source>
</reference>
<evidence type="ECO:0000256" key="3">
    <source>
        <dbReference type="ARBA" id="ARBA00037882"/>
    </source>
</evidence>
<dbReference type="InterPro" id="IPR024775">
    <property type="entry name" value="DinB-like"/>
</dbReference>
<dbReference type="AlphaFoldDB" id="A0A0K1PRH5"/>
<dbReference type="NCBIfam" id="TIGR03440">
    <property type="entry name" value="egtB_TIGR03440"/>
    <property type="match status" value="1"/>
</dbReference>
<dbReference type="PANTHER" id="PTHR23150:SF36">
    <property type="entry name" value="HERCYNINE OXYGENASE"/>
    <property type="match status" value="1"/>
</dbReference>
<dbReference type="SUPFAM" id="SSF109854">
    <property type="entry name" value="DinB/YfiT-like putative metalloenzymes"/>
    <property type="match status" value="1"/>
</dbReference>
<dbReference type="PANTHER" id="PTHR23150">
    <property type="entry name" value="SULFATASE MODIFYING FACTOR 1, 2"/>
    <property type="match status" value="1"/>
</dbReference>
<feature type="domain" description="DinB-like" evidence="5">
    <location>
        <begin position="13"/>
        <end position="113"/>
    </location>
</feature>
<dbReference type="InterPro" id="IPR051043">
    <property type="entry name" value="Sulfatase_Mod_Factor_Kinase"/>
</dbReference>
<keyword evidence="2" id="KW-0408">Iron</keyword>
<organism evidence="6 7">
    <name type="scientific">Labilithrix luteola</name>
    <dbReference type="NCBI Taxonomy" id="1391654"/>
    <lineage>
        <taxon>Bacteria</taxon>
        <taxon>Pseudomonadati</taxon>
        <taxon>Myxococcota</taxon>
        <taxon>Polyangia</taxon>
        <taxon>Polyangiales</taxon>
        <taxon>Labilitrichaceae</taxon>
        <taxon>Labilithrix</taxon>
    </lineage>
</organism>
<dbReference type="InterPro" id="IPR042095">
    <property type="entry name" value="SUMF_sf"/>
</dbReference>
<dbReference type="InterPro" id="IPR016187">
    <property type="entry name" value="CTDL_fold"/>
</dbReference>
<dbReference type="Pfam" id="PF12867">
    <property type="entry name" value="DinB_2"/>
    <property type="match status" value="1"/>
</dbReference>
<protein>
    <recommendedName>
        <fullName evidence="8">Serine/threonine kinase</fullName>
    </recommendedName>
</protein>
<evidence type="ECO:0000259" key="4">
    <source>
        <dbReference type="Pfam" id="PF03781"/>
    </source>
</evidence>
<dbReference type="InterPro" id="IPR017806">
    <property type="entry name" value="EgtB"/>
</dbReference>
<dbReference type="OrthoDB" id="9768004at2"/>
<dbReference type="KEGG" id="llu:AKJ09_02814"/>
<proteinExistence type="predicted"/>
<dbReference type="GO" id="GO:0052699">
    <property type="term" value="P:ergothioneine biosynthetic process"/>
    <property type="evidence" value="ECO:0007669"/>
    <property type="project" value="InterPro"/>
</dbReference>
<feature type="domain" description="Sulfatase-modifying factor enzyme-like" evidence="4">
    <location>
        <begin position="185"/>
        <end position="433"/>
    </location>
</feature>
<dbReference type="RefSeq" id="WP_146647483.1">
    <property type="nucleotide sequence ID" value="NZ_CP012333.1"/>
</dbReference>
<comment type="pathway">
    <text evidence="3">Amino-acid biosynthesis; ergothioneine biosynthesis.</text>
</comment>
<dbReference type="EMBL" id="CP012333">
    <property type="protein sequence ID" value="AKU96150.1"/>
    <property type="molecule type" value="Genomic_DNA"/>
</dbReference>
<dbReference type="Pfam" id="PF03781">
    <property type="entry name" value="FGE-sulfatase"/>
    <property type="match status" value="1"/>
</dbReference>
<keyword evidence="1" id="KW-0560">Oxidoreductase</keyword>
<accession>A0A0K1PRH5</accession>
<evidence type="ECO:0008006" key="8">
    <source>
        <dbReference type="Google" id="ProtNLM"/>
    </source>
</evidence>
<dbReference type="InterPro" id="IPR034660">
    <property type="entry name" value="DinB/YfiT-like"/>
</dbReference>
<dbReference type="STRING" id="1391654.AKJ09_02814"/>
<dbReference type="SUPFAM" id="SSF56436">
    <property type="entry name" value="C-type lectin-like"/>
    <property type="match status" value="1"/>
</dbReference>
<dbReference type="Proteomes" id="UP000064967">
    <property type="component" value="Chromosome"/>
</dbReference>
<evidence type="ECO:0000256" key="2">
    <source>
        <dbReference type="ARBA" id="ARBA00023004"/>
    </source>
</evidence>
<dbReference type="PATRIC" id="fig|1391654.3.peg.2849"/>
<keyword evidence="7" id="KW-1185">Reference proteome</keyword>
<dbReference type="InterPro" id="IPR005532">
    <property type="entry name" value="SUMF_dom"/>
</dbReference>
<sequence length="435" mass="48757">MSGDRTLVSRVLDTRRKTSRLSEPLSAEDLVVQSMPDASPTKWHLAHTTWFFERFVLKPLGIAPVDASYDYLFNSYYEAVGKRHPRNKRGLLTRPPLEEVLAYRTAVDARIADLEGSSRLAEVAFALELGKHHEEQHQELILTDIKHLLGCNPLLPAYRPGRPADHASHASPPTAALGWRSFGEGVAAIGARGEGFAFDNERPRHKVYLAPFSMATRLVTCGEYLAFMADRGYERPELWLSEGWAWVQATGKGAPLYWEMENAKAPRIFTLHGEQALVPSEPICHVTYFEADAYARWAGARLPTEAEWEVAAEQSLEARYGPPERRPMAIKEGNFVEDGRLHPAPASTSSKTSGELMQMLGDVWEWTSSAYLPYPGFAPLAGAFGEYNGKFMINQMVLRGGSCATPRDHVRTTYRNFFPTNAEWQFSGIRLARDE</sequence>
<gene>
    <name evidence="6" type="ORF">AKJ09_02814</name>
</gene>
<evidence type="ECO:0000313" key="7">
    <source>
        <dbReference type="Proteomes" id="UP000064967"/>
    </source>
</evidence>
<dbReference type="Gene3D" id="3.90.1580.10">
    <property type="entry name" value="paralog of FGE (formylglycine-generating enzyme)"/>
    <property type="match status" value="1"/>
</dbReference>
<evidence type="ECO:0000256" key="1">
    <source>
        <dbReference type="ARBA" id="ARBA00023002"/>
    </source>
</evidence>
<evidence type="ECO:0000313" key="6">
    <source>
        <dbReference type="EMBL" id="AKU96150.1"/>
    </source>
</evidence>
<name>A0A0K1PRH5_9BACT</name>
<evidence type="ECO:0000259" key="5">
    <source>
        <dbReference type="Pfam" id="PF12867"/>
    </source>
</evidence>